<feature type="compositionally biased region" description="Low complexity" evidence="10">
    <location>
        <begin position="7"/>
        <end position="24"/>
    </location>
</feature>
<sequence length="646" mass="70279">MPDVVKGSSDSFEEGGPSSFSGASHPPEPVDTDPMRTVYVPIGQKKSEGGCLMKSLSMKGPFLEDLSIRVSGIKPSPSVLSPAESLVEEPNDLGALSSPFSIPRASQNTENSLLPPDSEEKECVWDASLPPSGNVSPHSSIDSTGVVTAMSIVNSCASTYRSDAMTSDGMLSVERNCESTKGSVRGDSLESAKTSISRASDSSGLSDDSNWSNITGSANKPHKGNDPRWKAILAIRARDGILGMSHFRLLRRLGCGDIGSVYLSELSGTRCYFAMKVMDKASLASRKKLTRAQTEREILQLLDHPFLPTLYTHFETDRFSCLVMEFCPGGDLHTLRQRQPGKHFSEYAARFYAAEVLLALEYLHMLGVVYRDLKPENVLVRDDGHIMLSDFDLSLRCAVSPTLIKTSAFDSDPSKRGTGGAFCVQPACIEPSSVCIQPACFIPRIFPQKNSKKKTRRPRAEPGLPASTLPELVAEPTAARSMSFVGTHEYLAPEIIKGEGHGSAVDWWTFGIFLHELLYGKTPFKGSGNRATLFNVVGQQLRFPDAPATSYASRDLIRGLLVKEPQHRLGVKRGATEIKQHPFFEGVNWALIRCSTPPEIPRPVETELPGKFGTVDTVGVGIGSSSKRMVGADMKSGGKYLDFEFF</sequence>
<dbReference type="SMART" id="SM00220">
    <property type="entry name" value="S_TKc"/>
    <property type="match status" value="1"/>
</dbReference>
<feature type="domain" description="Protein kinase" evidence="11">
    <location>
        <begin position="247"/>
        <end position="584"/>
    </location>
</feature>
<name>A0AA39DEB1_VITRO</name>
<evidence type="ECO:0000313" key="13">
    <source>
        <dbReference type="Proteomes" id="UP001168098"/>
    </source>
</evidence>
<dbReference type="Proteomes" id="UP001168098">
    <property type="component" value="Unassembled WGS sequence"/>
</dbReference>
<evidence type="ECO:0000256" key="7">
    <source>
        <dbReference type="ARBA" id="ARBA00022840"/>
    </source>
</evidence>
<organism evidence="12 13">
    <name type="scientific">Vitis rotundifolia</name>
    <name type="common">Muscadine grape</name>
    <dbReference type="NCBI Taxonomy" id="103349"/>
    <lineage>
        <taxon>Eukaryota</taxon>
        <taxon>Viridiplantae</taxon>
        <taxon>Streptophyta</taxon>
        <taxon>Embryophyta</taxon>
        <taxon>Tracheophyta</taxon>
        <taxon>Spermatophyta</taxon>
        <taxon>Magnoliopsida</taxon>
        <taxon>eudicotyledons</taxon>
        <taxon>Gunneridae</taxon>
        <taxon>Pentapetalae</taxon>
        <taxon>rosids</taxon>
        <taxon>Vitales</taxon>
        <taxon>Vitaceae</taxon>
        <taxon>Viteae</taxon>
        <taxon>Vitis</taxon>
    </lineage>
</organism>
<dbReference type="PANTHER" id="PTHR45637">
    <property type="entry name" value="FLIPPASE KINASE 1-RELATED"/>
    <property type="match status" value="1"/>
</dbReference>
<dbReference type="GO" id="GO:0005524">
    <property type="term" value="F:ATP binding"/>
    <property type="evidence" value="ECO:0007669"/>
    <property type="project" value="UniProtKB-KW"/>
</dbReference>
<dbReference type="FunFam" id="3.30.200.20:FF:000032">
    <property type="entry name" value="Serine/threonine-protein kinase D6PK-like"/>
    <property type="match status" value="1"/>
</dbReference>
<dbReference type="AlphaFoldDB" id="A0AA39DEB1"/>
<dbReference type="InterPro" id="IPR008271">
    <property type="entry name" value="Ser/Thr_kinase_AS"/>
</dbReference>
<dbReference type="GO" id="GO:0004674">
    <property type="term" value="F:protein serine/threonine kinase activity"/>
    <property type="evidence" value="ECO:0007669"/>
    <property type="project" value="UniProtKB-KW"/>
</dbReference>
<comment type="caution">
    <text evidence="12">The sequence shown here is derived from an EMBL/GenBank/DDBJ whole genome shotgun (WGS) entry which is preliminary data.</text>
</comment>
<evidence type="ECO:0000256" key="9">
    <source>
        <dbReference type="ARBA" id="ARBA00048679"/>
    </source>
</evidence>
<gene>
    <name evidence="12" type="ORF">PVL29_019776</name>
</gene>
<evidence type="ECO:0000256" key="10">
    <source>
        <dbReference type="SAM" id="MobiDB-lite"/>
    </source>
</evidence>
<keyword evidence="5" id="KW-0547">Nucleotide-binding</keyword>
<evidence type="ECO:0000256" key="8">
    <source>
        <dbReference type="ARBA" id="ARBA00047899"/>
    </source>
</evidence>
<evidence type="ECO:0000259" key="11">
    <source>
        <dbReference type="PROSITE" id="PS50011"/>
    </source>
</evidence>
<dbReference type="EC" id="2.7.11.1" evidence="2"/>
<dbReference type="Pfam" id="PF00069">
    <property type="entry name" value="Pkinase"/>
    <property type="match status" value="2"/>
</dbReference>
<keyword evidence="3" id="KW-0723">Serine/threonine-protein kinase</keyword>
<feature type="region of interest" description="Disordered" evidence="10">
    <location>
        <begin position="176"/>
        <end position="224"/>
    </location>
</feature>
<proteinExistence type="inferred from homology"/>
<dbReference type="InterPro" id="IPR011009">
    <property type="entry name" value="Kinase-like_dom_sf"/>
</dbReference>
<dbReference type="FunFam" id="1.10.510.10:FF:000020">
    <property type="entry name" value="serine/threonine-protein kinase D6PK-like"/>
    <property type="match status" value="1"/>
</dbReference>
<accession>A0AA39DEB1</accession>
<dbReference type="SUPFAM" id="SSF56112">
    <property type="entry name" value="Protein kinase-like (PK-like)"/>
    <property type="match status" value="1"/>
</dbReference>
<evidence type="ECO:0000313" key="12">
    <source>
        <dbReference type="EMBL" id="KAJ9680560.1"/>
    </source>
</evidence>
<evidence type="ECO:0000256" key="5">
    <source>
        <dbReference type="ARBA" id="ARBA00022741"/>
    </source>
</evidence>
<evidence type="ECO:0000256" key="4">
    <source>
        <dbReference type="ARBA" id="ARBA00022679"/>
    </source>
</evidence>
<dbReference type="EMBL" id="JARBHA010000015">
    <property type="protein sequence ID" value="KAJ9680560.1"/>
    <property type="molecule type" value="Genomic_DNA"/>
</dbReference>
<evidence type="ECO:0000256" key="2">
    <source>
        <dbReference type="ARBA" id="ARBA00012513"/>
    </source>
</evidence>
<dbReference type="CDD" id="cd05574">
    <property type="entry name" value="STKc_phototropin_like"/>
    <property type="match status" value="1"/>
</dbReference>
<reference evidence="12 13" key="1">
    <citation type="journal article" date="2023" name="BMC Biotechnol.">
        <title>Vitis rotundifolia cv Carlos genome sequencing.</title>
        <authorList>
            <person name="Huff M."/>
            <person name="Hulse-Kemp A."/>
            <person name="Scheffler B."/>
            <person name="Youngblood R."/>
            <person name="Simpson S."/>
            <person name="Babiker E."/>
            <person name="Staton M."/>
        </authorList>
    </citation>
    <scope>NUCLEOTIDE SEQUENCE [LARGE SCALE GENOMIC DNA]</scope>
    <source>
        <tissue evidence="12">Leaf</tissue>
    </source>
</reference>
<feature type="region of interest" description="Disordered" evidence="10">
    <location>
        <begin position="91"/>
        <end position="140"/>
    </location>
</feature>
<evidence type="ECO:0000256" key="3">
    <source>
        <dbReference type="ARBA" id="ARBA00022527"/>
    </source>
</evidence>
<dbReference type="InterPro" id="IPR000719">
    <property type="entry name" value="Prot_kinase_dom"/>
</dbReference>
<dbReference type="PROSITE" id="PS00108">
    <property type="entry name" value="PROTEIN_KINASE_ST"/>
    <property type="match status" value="1"/>
</dbReference>
<comment type="catalytic activity">
    <reaction evidence="9">
        <text>L-seryl-[protein] + ATP = O-phospho-L-seryl-[protein] + ADP + H(+)</text>
        <dbReference type="Rhea" id="RHEA:17989"/>
        <dbReference type="Rhea" id="RHEA-COMP:9863"/>
        <dbReference type="Rhea" id="RHEA-COMP:11604"/>
        <dbReference type="ChEBI" id="CHEBI:15378"/>
        <dbReference type="ChEBI" id="CHEBI:29999"/>
        <dbReference type="ChEBI" id="CHEBI:30616"/>
        <dbReference type="ChEBI" id="CHEBI:83421"/>
        <dbReference type="ChEBI" id="CHEBI:456216"/>
        <dbReference type="EC" id="2.7.11.1"/>
    </reaction>
</comment>
<evidence type="ECO:0000256" key="1">
    <source>
        <dbReference type="ARBA" id="ARBA00009903"/>
    </source>
</evidence>
<feature type="compositionally biased region" description="Polar residues" evidence="10">
    <location>
        <begin position="131"/>
        <end position="140"/>
    </location>
</feature>
<dbReference type="Gene3D" id="3.30.200.20">
    <property type="entry name" value="Phosphorylase Kinase, domain 1"/>
    <property type="match status" value="1"/>
</dbReference>
<comment type="catalytic activity">
    <reaction evidence="8">
        <text>L-threonyl-[protein] + ATP = O-phospho-L-threonyl-[protein] + ADP + H(+)</text>
        <dbReference type="Rhea" id="RHEA:46608"/>
        <dbReference type="Rhea" id="RHEA-COMP:11060"/>
        <dbReference type="Rhea" id="RHEA-COMP:11605"/>
        <dbReference type="ChEBI" id="CHEBI:15378"/>
        <dbReference type="ChEBI" id="CHEBI:30013"/>
        <dbReference type="ChEBI" id="CHEBI:30616"/>
        <dbReference type="ChEBI" id="CHEBI:61977"/>
        <dbReference type="ChEBI" id="CHEBI:456216"/>
        <dbReference type="EC" id="2.7.11.1"/>
    </reaction>
</comment>
<protein>
    <recommendedName>
        <fullName evidence="2">non-specific serine/threonine protein kinase</fullName>
        <ecNumber evidence="2">2.7.11.1</ecNumber>
    </recommendedName>
</protein>
<dbReference type="FunFam" id="1.10.510.10:FF:000028">
    <property type="entry name" value="serine/threonine-protein kinase D6PK-like"/>
    <property type="match status" value="1"/>
</dbReference>
<keyword evidence="4" id="KW-0808">Transferase</keyword>
<keyword evidence="6" id="KW-0418">Kinase</keyword>
<comment type="similarity">
    <text evidence="1">Belongs to the protein kinase superfamily. AGC Ser/Thr protein kinase family.</text>
</comment>
<feature type="compositionally biased region" description="Polar residues" evidence="10">
    <location>
        <begin position="191"/>
        <end position="218"/>
    </location>
</feature>
<dbReference type="PROSITE" id="PS50011">
    <property type="entry name" value="PROTEIN_KINASE_DOM"/>
    <property type="match status" value="1"/>
</dbReference>
<evidence type="ECO:0000256" key="6">
    <source>
        <dbReference type="ARBA" id="ARBA00022777"/>
    </source>
</evidence>
<keyword evidence="7" id="KW-0067">ATP-binding</keyword>
<keyword evidence="13" id="KW-1185">Reference proteome</keyword>
<dbReference type="Gene3D" id="1.10.510.10">
    <property type="entry name" value="Transferase(Phosphotransferase) domain 1"/>
    <property type="match status" value="2"/>
</dbReference>
<feature type="region of interest" description="Disordered" evidence="10">
    <location>
        <begin position="1"/>
        <end position="35"/>
    </location>
</feature>
<feature type="compositionally biased region" description="Polar residues" evidence="10">
    <location>
        <begin position="98"/>
        <end position="112"/>
    </location>
</feature>